<comment type="caution">
    <text evidence="1">The sequence shown here is derived from an EMBL/GenBank/DDBJ whole genome shotgun (WGS) entry which is preliminary data.</text>
</comment>
<gene>
    <name evidence="1" type="ORF">H1D41_01980</name>
</gene>
<sequence>MSGIWDRFKAQPRNRVDTYIFQLAVIAVTDRAAADRMAAGLCPDFTADEISELVNLNLDMVRPENPELTFNQWCDAWSDALFAGIPAVGAAAKDALLQRVLASGRDCARLGYFSCTLKILKGQEPAFRQADFARLAQGIRRLDYLDVFETADLNDWMRDLGHLVPEGGDEMLDALKALWFSSEPPELMRIEDYSDADHDAFSLATAIVYYALWYPGYADYIADDLRRIARNDFFPLTLNPDDPEDNPPEGAARNLKIQAMVGAAFAMLEREPLEAAWLDVCLSYANSPAEDTRDAFAQWRPVVADKFPQATRLIDLALE</sequence>
<reference evidence="1" key="1">
    <citation type="submission" date="2020-10" db="EMBL/GenBank/DDBJ databases">
        <title>Paenihalocynthiibacter styelae gen. nov., sp. nov., isolated from stalked sea squirt Styela clava.</title>
        <authorList>
            <person name="Kim Y.-O."/>
            <person name="Yoon J.-H."/>
        </authorList>
    </citation>
    <scope>NUCLEOTIDE SEQUENCE</scope>
    <source>
        <strain evidence="1">MYP1-1</strain>
    </source>
</reference>
<dbReference type="EMBL" id="JADCKQ010000001">
    <property type="protein sequence ID" value="MBI1492401.1"/>
    <property type="molecule type" value="Genomic_DNA"/>
</dbReference>
<dbReference type="AlphaFoldDB" id="A0A8J7LNN7"/>
<organism evidence="1 2">
    <name type="scientific">Halocynthiibacter styelae</name>
    <dbReference type="NCBI Taxonomy" id="2761955"/>
    <lineage>
        <taxon>Bacteria</taxon>
        <taxon>Pseudomonadati</taxon>
        <taxon>Pseudomonadota</taxon>
        <taxon>Alphaproteobacteria</taxon>
        <taxon>Rhodobacterales</taxon>
        <taxon>Paracoccaceae</taxon>
        <taxon>Halocynthiibacter</taxon>
    </lineage>
</organism>
<name>A0A8J7LNN7_9RHOB</name>
<accession>A0A8J7LNN7</accession>
<evidence type="ECO:0000313" key="2">
    <source>
        <dbReference type="Proteomes" id="UP000640583"/>
    </source>
</evidence>
<dbReference type="Proteomes" id="UP000640583">
    <property type="component" value="Unassembled WGS sequence"/>
</dbReference>
<protein>
    <submittedName>
        <fullName evidence="1">Uncharacterized protein</fullName>
    </submittedName>
</protein>
<keyword evidence="2" id="KW-1185">Reference proteome</keyword>
<proteinExistence type="predicted"/>
<evidence type="ECO:0000313" key="1">
    <source>
        <dbReference type="EMBL" id="MBI1492401.1"/>
    </source>
</evidence>
<dbReference type="RefSeq" id="WP_228847321.1">
    <property type="nucleotide sequence ID" value="NZ_JADCKQ010000001.1"/>
</dbReference>